<keyword evidence="2" id="KW-1185">Reference proteome</keyword>
<gene>
    <name evidence="1" type="ORF">FHX40_0533</name>
</gene>
<name>A0A543ITG8_9ACTN</name>
<dbReference type="EMBL" id="VFPQ01000001">
    <property type="protein sequence ID" value="TQM73875.1"/>
    <property type="molecule type" value="Genomic_DNA"/>
</dbReference>
<organism evidence="1 2">
    <name type="scientific">Thermopolyspora flexuosa</name>
    <dbReference type="NCBI Taxonomy" id="103836"/>
    <lineage>
        <taxon>Bacteria</taxon>
        <taxon>Bacillati</taxon>
        <taxon>Actinomycetota</taxon>
        <taxon>Actinomycetes</taxon>
        <taxon>Streptosporangiales</taxon>
        <taxon>Streptosporangiaceae</taxon>
        <taxon>Thermopolyspora</taxon>
    </lineage>
</organism>
<dbReference type="AlphaFoldDB" id="A0A543ITG8"/>
<comment type="caution">
    <text evidence="1">The sequence shown here is derived from an EMBL/GenBank/DDBJ whole genome shotgun (WGS) entry which is preliminary data.</text>
</comment>
<accession>A0A543ITG8</accession>
<evidence type="ECO:0000313" key="2">
    <source>
        <dbReference type="Proteomes" id="UP000319213"/>
    </source>
</evidence>
<evidence type="ECO:0000313" key="1">
    <source>
        <dbReference type="EMBL" id="TQM73875.1"/>
    </source>
</evidence>
<proteinExistence type="predicted"/>
<sequence>MKKIAIASVATLGIVGAAAVPAFGAVSSLTQAQEMARPSAAANVHCKVRHWVDRQGYRDAIRGDAFAGRKGHFGHKRHHFHKDVDHERNDDVVNHVEADTVGADNEFGYHKRHHHKPRDFETRKDHHGRLLHDHLIWKRDAGRIAQRYKERKRWGTEKWCRGKPVAGVHAGGGWYAKAKIKAKRKK</sequence>
<dbReference type="Proteomes" id="UP000319213">
    <property type="component" value="Unassembled WGS sequence"/>
</dbReference>
<reference evidence="1 2" key="1">
    <citation type="submission" date="2019-06" db="EMBL/GenBank/DDBJ databases">
        <title>Sequencing the genomes of 1000 actinobacteria strains.</title>
        <authorList>
            <person name="Klenk H.-P."/>
        </authorList>
    </citation>
    <scope>NUCLEOTIDE SEQUENCE [LARGE SCALE GENOMIC DNA]</scope>
    <source>
        <strain evidence="1 2">DSM 43186</strain>
    </source>
</reference>
<protein>
    <submittedName>
        <fullName evidence="1">Uncharacterized protein</fullName>
    </submittedName>
</protein>